<dbReference type="CDD" id="cd07018">
    <property type="entry name" value="S49_SppA_67K_type"/>
    <property type="match status" value="1"/>
</dbReference>
<dbReference type="InterPro" id="IPR002142">
    <property type="entry name" value="Peptidase_S49"/>
</dbReference>
<protein>
    <submittedName>
        <fullName evidence="7">Protease 4</fullName>
    </submittedName>
</protein>
<keyword evidence="4" id="KW-0720">Serine protease</keyword>
<dbReference type="NCBIfam" id="TIGR00705">
    <property type="entry name" value="SppA_67K"/>
    <property type="match status" value="1"/>
</dbReference>
<keyword evidence="8" id="KW-1185">Reference proteome</keyword>
<proteinExistence type="inferred from homology"/>
<feature type="transmembrane region" description="Helical" evidence="5">
    <location>
        <begin position="12"/>
        <end position="34"/>
    </location>
</feature>
<dbReference type="PANTHER" id="PTHR33209">
    <property type="entry name" value="PROTEASE 4"/>
    <property type="match status" value="1"/>
</dbReference>
<dbReference type="InterPro" id="IPR047217">
    <property type="entry name" value="S49_SppA_67K_type_N"/>
</dbReference>
<dbReference type="RefSeq" id="WP_188641188.1">
    <property type="nucleotide sequence ID" value="NZ_BMID01000001.1"/>
</dbReference>
<comment type="similarity">
    <text evidence="1">Belongs to the peptidase S49 family.</text>
</comment>
<dbReference type="PIRSF" id="PIRSF001217">
    <property type="entry name" value="Protease_4_SppA"/>
    <property type="match status" value="1"/>
</dbReference>
<evidence type="ECO:0000256" key="3">
    <source>
        <dbReference type="ARBA" id="ARBA00022801"/>
    </source>
</evidence>
<evidence type="ECO:0000313" key="8">
    <source>
        <dbReference type="Proteomes" id="UP000603317"/>
    </source>
</evidence>
<dbReference type="Gene3D" id="6.20.330.10">
    <property type="match status" value="1"/>
</dbReference>
<dbReference type="InterPro" id="IPR004634">
    <property type="entry name" value="Pept_S49_pIV"/>
</dbReference>
<dbReference type="Proteomes" id="UP000603317">
    <property type="component" value="Unassembled WGS sequence"/>
</dbReference>
<name>A0ABQ1F4V0_9SPHN</name>
<dbReference type="Gene3D" id="3.90.226.10">
    <property type="entry name" value="2-enoyl-CoA Hydratase, Chain A, domain 1"/>
    <property type="match status" value="2"/>
</dbReference>
<dbReference type="InterPro" id="IPR029045">
    <property type="entry name" value="ClpP/crotonase-like_dom_sf"/>
</dbReference>
<evidence type="ECO:0000259" key="6">
    <source>
        <dbReference type="Pfam" id="PF01343"/>
    </source>
</evidence>
<keyword evidence="5" id="KW-1133">Transmembrane helix</keyword>
<dbReference type="GO" id="GO:0008233">
    <property type="term" value="F:peptidase activity"/>
    <property type="evidence" value="ECO:0007669"/>
    <property type="project" value="UniProtKB-KW"/>
</dbReference>
<evidence type="ECO:0000313" key="7">
    <source>
        <dbReference type="EMBL" id="GFZ99545.1"/>
    </source>
</evidence>
<dbReference type="EMBL" id="BMID01000001">
    <property type="protein sequence ID" value="GFZ99545.1"/>
    <property type="molecule type" value="Genomic_DNA"/>
</dbReference>
<organism evidence="7 8">
    <name type="scientific">Blastomonas marina</name>
    <dbReference type="NCBI Taxonomy" id="1867408"/>
    <lineage>
        <taxon>Bacteria</taxon>
        <taxon>Pseudomonadati</taxon>
        <taxon>Pseudomonadota</taxon>
        <taxon>Alphaproteobacteria</taxon>
        <taxon>Sphingomonadales</taxon>
        <taxon>Sphingomonadaceae</taxon>
        <taxon>Blastomonas</taxon>
    </lineage>
</organism>
<evidence type="ECO:0000256" key="2">
    <source>
        <dbReference type="ARBA" id="ARBA00022670"/>
    </source>
</evidence>
<evidence type="ECO:0000256" key="4">
    <source>
        <dbReference type="ARBA" id="ARBA00022825"/>
    </source>
</evidence>
<feature type="domain" description="Peptidase S49" evidence="6">
    <location>
        <begin position="379"/>
        <end position="529"/>
    </location>
</feature>
<dbReference type="InterPro" id="IPR047272">
    <property type="entry name" value="S49_SppA_C"/>
</dbReference>
<evidence type="ECO:0000256" key="1">
    <source>
        <dbReference type="ARBA" id="ARBA00008683"/>
    </source>
</evidence>
<reference evidence="8" key="1">
    <citation type="journal article" date="2019" name="Int. J. Syst. Evol. Microbiol.">
        <title>The Global Catalogue of Microorganisms (GCM) 10K type strain sequencing project: providing services to taxonomists for standard genome sequencing and annotation.</title>
        <authorList>
            <consortium name="The Broad Institute Genomics Platform"/>
            <consortium name="The Broad Institute Genome Sequencing Center for Infectious Disease"/>
            <person name="Wu L."/>
            <person name="Ma J."/>
        </authorList>
    </citation>
    <scope>NUCLEOTIDE SEQUENCE [LARGE SCALE GENOMIC DNA]</scope>
    <source>
        <strain evidence="8">CGMCC 1.15297</strain>
    </source>
</reference>
<sequence>MVFARKVWKLLVGIKDGLVLIFMLLFFALLYAVLTMRPSAEAVRDGALFLQLDGVVVEEPSPIDPFEAIFAPGELVTEYRARDLVASIEDAAEDDRIKAVVLDLSRFLGGGFVHMQEIGAALEAASEAGKPVYVHSLFYTDDSMLLAAHADEVWLDPLGAALIAGPGGEGLYFGGLLDRLNINVRVYKVGTFKDAVEPFSQQRASPESLAARQALYDDIWELYRQEVVRARPDMQIERITSAPAEWIEGANGDTAQAALDAGLVDKLGSWEEFGEYIADKVGESRWDESAGAFAHTDFDTYDANRSVDEPGRPIAVVTVAGEIVDGDAGPGTAGGDRIADLIDEAATDDDLAALVLRVDSPGGSVTASDAIRRALLRVKAKDIPIVVSMANVAASGGYWVSTPADRIFAEPGTITGSIGIFGIIPTFEDFLADYDVYTDGVRTTPLSGQPDPIAGFTPEVDRIIQANIEAGYARFVGIVAENRGWDPARVDTVGQGRVWSGVAARQNGLVDAMGGLNTALAYAAEAAELGEGEWHARYLGTERQQFGTLIEQLTRDERGTDAAARDVISYAAQRRKLALQLASVRMERLVGGAAGMQALCLECEAGVAARPIAEEGGFWTRLASYLR</sequence>
<dbReference type="SUPFAM" id="SSF52096">
    <property type="entry name" value="ClpP/crotonase"/>
    <property type="match status" value="2"/>
</dbReference>
<evidence type="ECO:0000256" key="5">
    <source>
        <dbReference type="SAM" id="Phobius"/>
    </source>
</evidence>
<dbReference type="CDD" id="cd07023">
    <property type="entry name" value="S49_Sppa_N_C"/>
    <property type="match status" value="1"/>
</dbReference>
<keyword evidence="3" id="KW-0378">Hydrolase</keyword>
<dbReference type="Pfam" id="PF01343">
    <property type="entry name" value="Peptidase_S49"/>
    <property type="match status" value="2"/>
</dbReference>
<gene>
    <name evidence="7" type="ORF">GCM10010923_04860</name>
</gene>
<comment type="caution">
    <text evidence="7">The sequence shown here is derived from an EMBL/GenBank/DDBJ whole genome shotgun (WGS) entry which is preliminary data.</text>
</comment>
<keyword evidence="5" id="KW-0472">Membrane</keyword>
<feature type="domain" description="Peptidase S49" evidence="6">
    <location>
        <begin position="126"/>
        <end position="273"/>
    </location>
</feature>
<dbReference type="PANTHER" id="PTHR33209:SF1">
    <property type="entry name" value="PEPTIDASE S49 DOMAIN-CONTAINING PROTEIN"/>
    <property type="match status" value="1"/>
</dbReference>
<keyword evidence="2 7" id="KW-0645">Protease</keyword>
<accession>A0ABQ1F4V0</accession>
<keyword evidence="5" id="KW-0812">Transmembrane</keyword>
<dbReference type="GO" id="GO:0006508">
    <property type="term" value="P:proteolysis"/>
    <property type="evidence" value="ECO:0007669"/>
    <property type="project" value="UniProtKB-KW"/>
</dbReference>